<dbReference type="Proteomes" id="UP000826300">
    <property type="component" value="Chromosome"/>
</dbReference>
<keyword evidence="4" id="KW-1185">Reference proteome</keyword>
<reference evidence="3" key="1">
    <citation type="submission" date="2021-02" db="EMBL/GenBank/DDBJ databases">
        <title>Rhodobacter shimadae sp. nov., an aerobic anoxygenic phototrophic bacterium isolated from a hot spring.</title>
        <authorList>
            <person name="Muramatsu S."/>
            <person name="Haruta S."/>
            <person name="Hirose S."/>
            <person name="Hanada S."/>
        </authorList>
    </citation>
    <scope>NUCLEOTIDE SEQUENCE</scope>
    <source>
        <strain evidence="3">N10</strain>
    </source>
</reference>
<dbReference type="RefSeq" id="WP_220662868.1">
    <property type="nucleotide sequence ID" value="NZ_CP069370.1"/>
</dbReference>
<dbReference type="EMBL" id="CP069370">
    <property type="protein sequence ID" value="QYZ70651.1"/>
    <property type="molecule type" value="Genomic_DNA"/>
</dbReference>
<evidence type="ECO:0000259" key="2">
    <source>
        <dbReference type="Pfam" id="PF03724"/>
    </source>
</evidence>
<keyword evidence="1" id="KW-0732">Signal</keyword>
<dbReference type="Gene3D" id="2.40.128.270">
    <property type="match status" value="1"/>
</dbReference>
<organism evidence="3 4">
    <name type="scientific">Neotabrizicola shimadae</name>
    <dbReference type="NCBI Taxonomy" id="2807096"/>
    <lineage>
        <taxon>Bacteria</taxon>
        <taxon>Pseudomonadati</taxon>
        <taxon>Pseudomonadota</taxon>
        <taxon>Alphaproteobacteria</taxon>
        <taxon>Rhodobacterales</taxon>
        <taxon>Paracoccaceae</taxon>
        <taxon>Neotabrizicola</taxon>
    </lineage>
</organism>
<name>A0A8G0ZSK5_9RHOB</name>
<dbReference type="InterPro" id="IPR038670">
    <property type="entry name" value="HslJ-like_sf"/>
</dbReference>
<feature type="signal peptide" evidence="1">
    <location>
        <begin position="1"/>
        <end position="19"/>
    </location>
</feature>
<dbReference type="InterPro" id="IPR005184">
    <property type="entry name" value="DUF306_Meta_HslJ"/>
</dbReference>
<dbReference type="Pfam" id="PF03724">
    <property type="entry name" value="META"/>
    <property type="match status" value="1"/>
</dbReference>
<evidence type="ECO:0000313" key="4">
    <source>
        <dbReference type="Proteomes" id="UP000826300"/>
    </source>
</evidence>
<dbReference type="KEGG" id="nsm:JO391_03805"/>
<evidence type="ECO:0000313" key="3">
    <source>
        <dbReference type="EMBL" id="QYZ70651.1"/>
    </source>
</evidence>
<feature type="chain" id="PRO_5034567314" evidence="1">
    <location>
        <begin position="20"/>
        <end position="129"/>
    </location>
</feature>
<sequence length="129" mass="13421">MRHLGLAAGAVLLAGSAWAQQVPAAYQGTWTLTDIDRAPFYGGATLVMTGPGTFAGQAPCNQYSGTAAGALPAFQVTQVAATRMTCQMLEMEHQYFAVLKGVVSAELVGPDLYLSTVNGVKLHYVAAGN</sequence>
<feature type="domain" description="DUF306" evidence="2">
    <location>
        <begin position="27"/>
        <end position="122"/>
    </location>
</feature>
<accession>A0A8G0ZSK5</accession>
<evidence type="ECO:0000256" key="1">
    <source>
        <dbReference type="SAM" id="SignalP"/>
    </source>
</evidence>
<dbReference type="AlphaFoldDB" id="A0A8G0ZSK5"/>
<gene>
    <name evidence="3" type="ORF">JO391_03805</name>
</gene>
<proteinExistence type="predicted"/>
<protein>
    <submittedName>
        <fullName evidence="3">META domain-containing protein</fullName>
    </submittedName>
</protein>